<protein>
    <submittedName>
        <fullName evidence="2">TolA protein</fullName>
    </submittedName>
</protein>
<accession>A0AAD4MRM5</accession>
<evidence type="ECO:0000313" key="3">
    <source>
        <dbReference type="Proteomes" id="UP001201812"/>
    </source>
</evidence>
<dbReference type="EMBL" id="JAKKPZ010000087">
    <property type="protein sequence ID" value="KAI1703158.1"/>
    <property type="molecule type" value="Genomic_DNA"/>
</dbReference>
<keyword evidence="3" id="KW-1185">Reference proteome</keyword>
<feature type="region of interest" description="Disordered" evidence="1">
    <location>
        <begin position="59"/>
        <end position="80"/>
    </location>
</feature>
<dbReference type="Proteomes" id="UP001201812">
    <property type="component" value="Unassembled WGS sequence"/>
</dbReference>
<name>A0AAD4MRM5_9BILA</name>
<comment type="caution">
    <text evidence="2">The sequence shown here is derived from an EMBL/GenBank/DDBJ whole genome shotgun (WGS) entry which is preliminary data.</text>
</comment>
<sequence>MFVRWNVRAAPPNFRADYQPPPSSIPVAPYWLSLNKMAEAKLVLAPQLNVPPPAPPSLMQTAPFSIPPPNLNMPPPTFKT</sequence>
<feature type="compositionally biased region" description="Pro residues" evidence="1">
    <location>
        <begin position="65"/>
        <end position="80"/>
    </location>
</feature>
<dbReference type="AlphaFoldDB" id="A0AAD4MRM5"/>
<evidence type="ECO:0000313" key="2">
    <source>
        <dbReference type="EMBL" id="KAI1703158.1"/>
    </source>
</evidence>
<reference evidence="2" key="1">
    <citation type="submission" date="2022-01" db="EMBL/GenBank/DDBJ databases">
        <title>Genome Sequence Resource for Two Populations of Ditylenchus destructor, the Migratory Endoparasitic Phytonematode.</title>
        <authorList>
            <person name="Zhang H."/>
            <person name="Lin R."/>
            <person name="Xie B."/>
        </authorList>
    </citation>
    <scope>NUCLEOTIDE SEQUENCE</scope>
    <source>
        <strain evidence="2">BazhouSP</strain>
    </source>
</reference>
<proteinExistence type="predicted"/>
<gene>
    <name evidence="2" type="ORF">DdX_15095</name>
</gene>
<evidence type="ECO:0000256" key="1">
    <source>
        <dbReference type="SAM" id="MobiDB-lite"/>
    </source>
</evidence>
<organism evidence="2 3">
    <name type="scientific">Ditylenchus destructor</name>
    <dbReference type="NCBI Taxonomy" id="166010"/>
    <lineage>
        <taxon>Eukaryota</taxon>
        <taxon>Metazoa</taxon>
        <taxon>Ecdysozoa</taxon>
        <taxon>Nematoda</taxon>
        <taxon>Chromadorea</taxon>
        <taxon>Rhabditida</taxon>
        <taxon>Tylenchina</taxon>
        <taxon>Tylenchomorpha</taxon>
        <taxon>Sphaerularioidea</taxon>
        <taxon>Anguinidae</taxon>
        <taxon>Anguininae</taxon>
        <taxon>Ditylenchus</taxon>
    </lineage>
</organism>